<organism evidence="1">
    <name type="scientific">marine sediment metagenome</name>
    <dbReference type="NCBI Taxonomy" id="412755"/>
    <lineage>
        <taxon>unclassified sequences</taxon>
        <taxon>metagenomes</taxon>
        <taxon>ecological metagenomes</taxon>
    </lineage>
</organism>
<protein>
    <submittedName>
        <fullName evidence="1">Uncharacterized protein</fullName>
    </submittedName>
</protein>
<comment type="caution">
    <text evidence="1">The sequence shown here is derived from an EMBL/GenBank/DDBJ whole genome shotgun (WGS) entry which is preliminary data.</text>
</comment>
<accession>X1L578</accession>
<dbReference type="EMBL" id="BARV01003259">
    <property type="protein sequence ID" value="GAI01031.1"/>
    <property type="molecule type" value="Genomic_DNA"/>
</dbReference>
<reference evidence="1" key="1">
    <citation type="journal article" date="2014" name="Front. Microbiol.">
        <title>High frequency of phylogenetically diverse reductive dehalogenase-homologous genes in deep subseafloor sedimentary metagenomes.</title>
        <authorList>
            <person name="Kawai M."/>
            <person name="Futagami T."/>
            <person name="Toyoda A."/>
            <person name="Takaki Y."/>
            <person name="Nishi S."/>
            <person name="Hori S."/>
            <person name="Arai W."/>
            <person name="Tsubouchi T."/>
            <person name="Morono Y."/>
            <person name="Uchiyama I."/>
            <person name="Ito T."/>
            <person name="Fujiyama A."/>
            <person name="Inagaki F."/>
            <person name="Takami H."/>
        </authorList>
    </citation>
    <scope>NUCLEOTIDE SEQUENCE</scope>
    <source>
        <strain evidence="1">Expedition CK06-06</strain>
    </source>
</reference>
<evidence type="ECO:0000313" key="1">
    <source>
        <dbReference type="EMBL" id="GAI01031.1"/>
    </source>
</evidence>
<gene>
    <name evidence="1" type="ORF">S06H3_07898</name>
</gene>
<dbReference type="AlphaFoldDB" id="X1L578"/>
<feature type="non-terminal residue" evidence="1">
    <location>
        <position position="78"/>
    </location>
</feature>
<sequence length="78" mass="9212">MNAEKTTKEILEERSAPKESIPLYNPEALKKIAEEFERWKNTEVPEQDRRNWKVTPQTIVGSEIPRELLYTPLNNPEF</sequence>
<name>X1L578_9ZZZZ</name>
<proteinExistence type="predicted"/>